<dbReference type="KEGG" id="aqu:109582015"/>
<dbReference type="RefSeq" id="XP_019852129.1">
    <property type="nucleotide sequence ID" value="XM_019996570.1"/>
</dbReference>
<organism evidence="1 2">
    <name type="scientific">Amphimedon queenslandica</name>
    <name type="common">Sponge</name>
    <dbReference type="NCBI Taxonomy" id="400682"/>
    <lineage>
        <taxon>Eukaryota</taxon>
        <taxon>Metazoa</taxon>
        <taxon>Porifera</taxon>
        <taxon>Demospongiae</taxon>
        <taxon>Heteroscleromorpha</taxon>
        <taxon>Haplosclerida</taxon>
        <taxon>Niphatidae</taxon>
        <taxon>Amphimedon</taxon>
    </lineage>
</organism>
<protein>
    <submittedName>
        <fullName evidence="1">Uncharacterized protein</fullName>
    </submittedName>
</protein>
<dbReference type="GeneID" id="109582015"/>
<name>A0AAN0J533_AMPQE</name>
<evidence type="ECO:0000313" key="1">
    <source>
        <dbReference type="EnsemblMetazoa" id="XP_019852129.1"/>
    </source>
</evidence>
<dbReference type="Proteomes" id="UP000007879">
    <property type="component" value="Unassembled WGS sequence"/>
</dbReference>
<proteinExistence type="predicted"/>
<evidence type="ECO:0000313" key="2">
    <source>
        <dbReference type="Proteomes" id="UP000007879"/>
    </source>
</evidence>
<sequence>MRYESKHHYFKELAQRSRCFKNILHTLAHHHQRLSCLYLNSVESFLVKKILTGPSISVDVRNLNYYSQLSDEFSEMSNHQVSQSNWIEVLETRYRCGSVVLLSIDFYPIFGVVTDIIVYNGDNYFLVCEIIETICFNSHFHCYEVCNSSSPSFTLVKQSDLVDHNVLSMYTKGMSNFVSLKYHVI</sequence>
<dbReference type="AlphaFoldDB" id="A0AAN0J533"/>
<keyword evidence="2" id="KW-1185">Reference proteome</keyword>
<dbReference type="EnsemblMetazoa" id="XM_019996570.1">
    <property type="protein sequence ID" value="XP_019852129.1"/>
    <property type="gene ID" value="LOC109582015"/>
</dbReference>
<reference evidence="1" key="2">
    <citation type="submission" date="2024-06" db="UniProtKB">
        <authorList>
            <consortium name="EnsemblMetazoa"/>
        </authorList>
    </citation>
    <scope>IDENTIFICATION</scope>
</reference>
<accession>A0AAN0J533</accession>
<reference evidence="2" key="1">
    <citation type="journal article" date="2010" name="Nature">
        <title>The Amphimedon queenslandica genome and the evolution of animal complexity.</title>
        <authorList>
            <person name="Srivastava M."/>
            <person name="Simakov O."/>
            <person name="Chapman J."/>
            <person name="Fahey B."/>
            <person name="Gauthier M.E."/>
            <person name="Mitros T."/>
            <person name="Richards G.S."/>
            <person name="Conaco C."/>
            <person name="Dacre M."/>
            <person name="Hellsten U."/>
            <person name="Larroux C."/>
            <person name="Putnam N.H."/>
            <person name="Stanke M."/>
            <person name="Adamska M."/>
            <person name="Darling A."/>
            <person name="Degnan S.M."/>
            <person name="Oakley T.H."/>
            <person name="Plachetzki D.C."/>
            <person name="Zhai Y."/>
            <person name="Adamski M."/>
            <person name="Calcino A."/>
            <person name="Cummins S.F."/>
            <person name="Goodstein D.M."/>
            <person name="Harris C."/>
            <person name="Jackson D.J."/>
            <person name="Leys S.P."/>
            <person name="Shu S."/>
            <person name="Woodcroft B.J."/>
            <person name="Vervoort M."/>
            <person name="Kosik K.S."/>
            <person name="Manning G."/>
            <person name="Degnan B.M."/>
            <person name="Rokhsar D.S."/>
        </authorList>
    </citation>
    <scope>NUCLEOTIDE SEQUENCE [LARGE SCALE GENOMIC DNA]</scope>
</reference>